<name>A0A5R9IQD5_9GAMM</name>
<dbReference type="AlphaFoldDB" id="A0A5R9IQD5"/>
<keyword evidence="3" id="KW-1185">Reference proteome</keyword>
<comment type="caution">
    <text evidence="2">The sequence shown here is derived from an EMBL/GenBank/DDBJ whole genome shotgun (WGS) entry which is preliminary data.</text>
</comment>
<gene>
    <name evidence="2" type="ORF">FE810_04745</name>
</gene>
<protein>
    <submittedName>
        <fullName evidence="2">TIGR04219 family outer membrane beta-barrel protein</fullName>
    </submittedName>
</protein>
<evidence type="ECO:0000313" key="2">
    <source>
        <dbReference type="EMBL" id="TLU66819.1"/>
    </source>
</evidence>
<dbReference type="Proteomes" id="UP000307790">
    <property type="component" value="Unassembled WGS sequence"/>
</dbReference>
<dbReference type="OrthoDB" id="6708408at2"/>
<dbReference type="NCBIfam" id="TIGR04219">
    <property type="entry name" value="OMP_w_GlyGly"/>
    <property type="match status" value="1"/>
</dbReference>
<evidence type="ECO:0000313" key="3">
    <source>
        <dbReference type="Proteomes" id="UP000307790"/>
    </source>
</evidence>
<dbReference type="EMBL" id="VCBC01000004">
    <property type="protein sequence ID" value="TLU66819.1"/>
    <property type="molecule type" value="Genomic_DNA"/>
</dbReference>
<accession>A0A5R9IQD5</accession>
<keyword evidence="1" id="KW-0732">Signal</keyword>
<sequence>MLACRPILKKITITKRSKVMKKLALATTLALSSFFAQADTIVGVYIGGQVWDMEAEGSFGSSEQLQAFELEDDKKSSYWAALEHPIPLLPNLKLRQNELDTMGMADVDGFEFGGNTYDGDTLVNAELDHLDVIMYYELFDNAIFSIDFGLNFKYAEYAVTVSKDDLNPVFSEEEVGYDGVIPMLYLATEVGIPGTGLGAFAEGSWIGFDDHNVYDAMAGLKYSFVDNLIVDLDIRLGYRSMKFDLQDLDDLYLDTQFDGAFAGIEFHF</sequence>
<feature type="signal peptide" evidence="1">
    <location>
        <begin position="1"/>
        <end position="38"/>
    </location>
</feature>
<dbReference type="InterPro" id="IPR026387">
    <property type="entry name" value="OMP_w_GlyGly"/>
</dbReference>
<organism evidence="2 3">
    <name type="scientific">Thalassotalea litorea</name>
    <dbReference type="NCBI Taxonomy" id="2020715"/>
    <lineage>
        <taxon>Bacteria</taxon>
        <taxon>Pseudomonadati</taxon>
        <taxon>Pseudomonadota</taxon>
        <taxon>Gammaproteobacteria</taxon>
        <taxon>Alteromonadales</taxon>
        <taxon>Colwelliaceae</taxon>
        <taxon>Thalassotalea</taxon>
    </lineage>
</organism>
<proteinExistence type="predicted"/>
<evidence type="ECO:0000256" key="1">
    <source>
        <dbReference type="SAM" id="SignalP"/>
    </source>
</evidence>
<feature type="chain" id="PRO_5024302825" evidence="1">
    <location>
        <begin position="39"/>
        <end position="268"/>
    </location>
</feature>
<reference evidence="2 3" key="1">
    <citation type="submission" date="2019-05" db="EMBL/GenBank/DDBJ databases">
        <title>Genome sequences of Thalassotalea litorea 1K03283.</title>
        <authorList>
            <person name="Zhang D."/>
        </authorList>
    </citation>
    <scope>NUCLEOTIDE SEQUENCE [LARGE SCALE GENOMIC DNA]</scope>
    <source>
        <strain evidence="2 3">MCCC 1K03283</strain>
    </source>
</reference>